<name>A0A1F7WVS4_9BACT</name>
<dbReference type="Pfam" id="PF13641">
    <property type="entry name" value="Glyco_tranf_2_3"/>
    <property type="match status" value="1"/>
</dbReference>
<comment type="caution">
    <text evidence="1">The sequence shown here is derived from an EMBL/GenBank/DDBJ whole genome shotgun (WGS) entry which is preliminary data.</text>
</comment>
<protein>
    <recommendedName>
        <fullName evidence="3">Glycosyltransferase 2-like domain-containing protein</fullName>
    </recommendedName>
</protein>
<sequence length="226" mass="26247">RKLVNAEYVLFLNPDTKIVGKVIQNTIRVLNERKDIEAVGCRVMLPNGKLDYSCHRGLPTIWNTLSYWSGLAKIFPKSKFFAGYTATYLDYHYSHEIECISGTYLLIRKKVLDKVEWWDEDYFWNGEDIEMCFRIKKLGGKIWYEAGEEILHYKGSSSGLWSTAKVGVPKETRVRSAKSAAYAMRIFIRKHWRELGPAPIIAIVWLGVWLLEKYRLAKLKVGLKYA</sequence>
<accession>A0A1F7WVS4</accession>
<dbReference type="PANTHER" id="PTHR43179:SF7">
    <property type="entry name" value="RHAMNOSYLTRANSFERASE WBBL"/>
    <property type="match status" value="1"/>
</dbReference>
<reference evidence="1 2" key="1">
    <citation type="journal article" date="2016" name="Nat. Commun.">
        <title>Thousands of microbial genomes shed light on interconnected biogeochemical processes in an aquifer system.</title>
        <authorList>
            <person name="Anantharaman K."/>
            <person name="Brown C.T."/>
            <person name="Hug L.A."/>
            <person name="Sharon I."/>
            <person name="Castelle C.J."/>
            <person name="Probst A.J."/>
            <person name="Thomas B.C."/>
            <person name="Singh A."/>
            <person name="Wilkins M.J."/>
            <person name="Karaoz U."/>
            <person name="Brodie E.L."/>
            <person name="Williams K.H."/>
            <person name="Hubbard S.S."/>
            <person name="Banfield J.F."/>
        </authorList>
    </citation>
    <scope>NUCLEOTIDE SEQUENCE [LARGE SCALE GENOMIC DNA]</scope>
</reference>
<feature type="non-terminal residue" evidence="1">
    <location>
        <position position="1"/>
    </location>
</feature>
<dbReference type="AlphaFoldDB" id="A0A1F7WVS4"/>
<dbReference type="PANTHER" id="PTHR43179">
    <property type="entry name" value="RHAMNOSYLTRANSFERASE WBBL"/>
    <property type="match status" value="1"/>
</dbReference>
<dbReference type="Gene3D" id="3.90.550.10">
    <property type="entry name" value="Spore Coat Polysaccharide Biosynthesis Protein SpsA, Chain A"/>
    <property type="match status" value="1"/>
</dbReference>
<dbReference type="InterPro" id="IPR029044">
    <property type="entry name" value="Nucleotide-diphossugar_trans"/>
</dbReference>
<gene>
    <name evidence="1" type="ORF">A2129_02695</name>
</gene>
<proteinExistence type="predicted"/>
<dbReference type="Proteomes" id="UP000177737">
    <property type="component" value="Unassembled WGS sequence"/>
</dbReference>
<organism evidence="1 2">
    <name type="scientific">Candidatus Woesebacteria bacterium GWC1_42_13</name>
    <dbReference type="NCBI Taxonomy" id="1802475"/>
    <lineage>
        <taxon>Bacteria</taxon>
        <taxon>Candidatus Woeseibacteriota</taxon>
    </lineage>
</organism>
<evidence type="ECO:0008006" key="3">
    <source>
        <dbReference type="Google" id="ProtNLM"/>
    </source>
</evidence>
<dbReference type="SUPFAM" id="SSF53448">
    <property type="entry name" value="Nucleotide-diphospho-sugar transferases"/>
    <property type="match status" value="1"/>
</dbReference>
<evidence type="ECO:0000313" key="2">
    <source>
        <dbReference type="Proteomes" id="UP000177737"/>
    </source>
</evidence>
<dbReference type="EMBL" id="MGFN01000039">
    <property type="protein sequence ID" value="OGM06238.1"/>
    <property type="molecule type" value="Genomic_DNA"/>
</dbReference>
<evidence type="ECO:0000313" key="1">
    <source>
        <dbReference type="EMBL" id="OGM06238.1"/>
    </source>
</evidence>